<dbReference type="PRINTS" id="PR00377">
    <property type="entry name" value="IMPHPHTASES"/>
</dbReference>
<dbReference type="Gene3D" id="3.30.540.10">
    <property type="entry name" value="Fructose-1,6-Bisphosphatase, subunit A, domain 1"/>
    <property type="match status" value="1"/>
</dbReference>
<dbReference type="GO" id="GO:0008934">
    <property type="term" value="F:inositol monophosphate 1-phosphatase activity"/>
    <property type="evidence" value="ECO:0007669"/>
    <property type="project" value="TreeGrafter"/>
</dbReference>
<feature type="binding site" evidence="5">
    <location>
        <position position="85"/>
    </location>
    <ligand>
        <name>Mg(2+)</name>
        <dbReference type="ChEBI" id="CHEBI:18420"/>
        <label>1</label>
        <note>catalytic</note>
    </ligand>
</feature>
<dbReference type="Gene3D" id="3.40.190.80">
    <property type="match status" value="1"/>
</dbReference>
<dbReference type="GO" id="GO:0007165">
    <property type="term" value="P:signal transduction"/>
    <property type="evidence" value="ECO:0007669"/>
    <property type="project" value="TreeGrafter"/>
</dbReference>
<dbReference type="InterPro" id="IPR000760">
    <property type="entry name" value="Inositol_monophosphatase-like"/>
</dbReference>
<dbReference type="CDD" id="cd01637">
    <property type="entry name" value="IMPase_like"/>
    <property type="match status" value="1"/>
</dbReference>
<dbReference type="GO" id="GO:0006020">
    <property type="term" value="P:inositol metabolic process"/>
    <property type="evidence" value="ECO:0007669"/>
    <property type="project" value="TreeGrafter"/>
</dbReference>
<organism evidence="6 7">
    <name type="scientific">Solemya elarraichensis gill symbiont</name>
    <dbReference type="NCBI Taxonomy" id="1918949"/>
    <lineage>
        <taxon>Bacteria</taxon>
        <taxon>Pseudomonadati</taxon>
        <taxon>Pseudomonadota</taxon>
        <taxon>Gammaproteobacteria</taxon>
        <taxon>sulfur-oxidizing symbionts</taxon>
    </lineage>
</organism>
<dbReference type="EMBL" id="MPRK01000091">
    <property type="protein sequence ID" value="OOZ40361.1"/>
    <property type="molecule type" value="Genomic_DNA"/>
</dbReference>
<feature type="binding site" evidence="5">
    <location>
        <position position="87"/>
    </location>
    <ligand>
        <name>Mg(2+)</name>
        <dbReference type="ChEBI" id="CHEBI:18420"/>
        <label>1</label>
        <note>catalytic</note>
    </ligand>
</feature>
<dbReference type="SUPFAM" id="SSF56655">
    <property type="entry name" value="Carbohydrate phosphatase"/>
    <property type="match status" value="1"/>
</dbReference>
<dbReference type="OrthoDB" id="9785695at2"/>
<evidence type="ECO:0000313" key="6">
    <source>
        <dbReference type="EMBL" id="OOZ40361.1"/>
    </source>
</evidence>
<dbReference type="InterPro" id="IPR020583">
    <property type="entry name" value="Inositol_monoP_metal-BS"/>
</dbReference>
<dbReference type="Proteomes" id="UP000190198">
    <property type="component" value="Unassembled WGS sequence"/>
</dbReference>
<evidence type="ECO:0000256" key="5">
    <source>
        <dbReference type="PIRSR" id="PIRSR600760-2"/>
    </source>
</evidence>
<sequence>MIDVDSIAALLKSVAQQELLPRFAQIEPGVKADGSLVTEADLESQRLVAGRLEQEYPDIGFLGEEMSAQEQASLLQSGEPIFCLDPLDGTTNFVSGVPYFCISLSLIQAGRITHGIVYDPVRDELFTAVSGKGAFLNGKQLLARDSGLSLKQTSALIDFKRLPPQLATRLVTEIPYASQRSFGSVALDLCWLAAGRVHLYLHGASSLWDYGAGSLVCGEAGCPVTTLEGGELFVNRLVKRSAVGAVDARLFDVWTDWLGIAG</sequence>
<dbReference type="RefSeq" id="WP_078476897.1">
    <property type="nucleotide sequence ID" value="NZ_MPRK01000091.1"/>
</dbReference>
<comment type="similarity">
    <text evidence="1">Belongs to the inositol monophosphatase superfamily.</text>
</comment>
<comment type="cofactor">
    <cofactor evidence="5">
        <name>Mg(2+)</name>
        <dbReference type="ChEBI" id="CHEBI:18420"/>
    </cofactor>
</comment>
<dbReference type="PANTHER" id="PTHR20854:SF4">
    <property type="entry name" value="INOSITOL-1-MONOPHOSPHATASE-RELATED"/>
    <property type="match status" value="1"/>
</dbReference>
<dbReference type="AlphaFoldDB" id="A0A1T2L5L2"/>
<evidence type="ECO:0000256" key="2">
    <source>
        <dbReference type="ARBA" id="ARBA00022723"/>
    </source>
</evidence>
<keyword evidence="7" id="KW-1185">Reference proteome</keyword>
<comment type="caution">
    <text evidence="6">The sequence shown here is derived from an EMBL/GenBank/DDBJ whole genome shotgun (WGS) entry which is preliminary data.</text>
</comment>
<accession>A0A1T2L5L2</accession>
<name>A0A1T2L5L2_9GAMM</name>
<dbReference type="PROSITE" id="PS00629">
    <property type="entry name" value="IMP_1"/>
    <property type="match status" value="1"/>
</dbReference>
<evidence type="ECO:0000313" key="7">
    <source>
        <dbReference type="Proteomes" id="UP000190198"/>
    </source>
</evidence>
<evidence type="ECO:0000256" key="3">
    <source>
        <dbReference type="ARBA" id="ARBA00022801"/>
    </source>
</evidence>
<reference evidence="6 7" key="1">
    <citation type="submission" date="2016-11" db="EMBL/GenBank/DDBJ databases">
        <title>Mixed transmission modes and dynamic genome evolution in an obligate animal-bacterial symbiosis.</title>
        <authorList>
            <person name="Russell S.L."/>
            <person name="Corbett-Detig R.B."/>
            <person name="Cavanaugh C.M."/>
        </authorList>
    </citation>
    <scope>NUCLEOTIDE SEQUENCE [LARGE SCALE GENOMIC DNA]</scope>
    <source>
        <strain evidence="6">Sp-SM6</strain>
    </source>
</reference>
<gene>
    <name evidence="6" type="ORF">BOW52_05945</name>
</gene>
<evidence type="ECO:0000256" key="4">
    <source>
        <dbReference type="ARBA" id="ARBA00022842"/>
    </source>
</evidence>
<evidence type="ECO:0000256" key="1">
    <source>
        <dbReference type="ARBA" id="ARBA00009759"/>
    </source>
</evidence>
<proteinExistence type="inferred from homology"/>
<protein>
    <submittedName>
        <fullName evidence="6">Inositol monophosphatase</fullName>
    </submittedName>
</protein>
<keyword evidence="3" id="KW-0378">Hydrolase</keyword>
<dbReference type="GO" id="GO:0046872">
    <property type="term" value="F:metal ion binding"/>
    <property type="evidence" value="ECO:0007669"/>
    <property type="project" value="UniProtKB-KW"/>
</dbReference>
<feature type="binding site" evidence="5">
    <location>
        <position position="209"/>
    </location>
    <ligand>
        <name>Mg(2+)</name>
        <dbReference type="ChEBI" id="CHEBI:18420"/>
        <label>1</label>
        <note>catalytic</note>
    </ligand>
</feature>
<keyword evidence="4 5" id="KW-0460">Magnesium</keyword>
<feature type="binding site" evidence="5">
    <location>
        <position position="64"/>
    </location>
    <ligand>
        <name>Mg(2+)</name>
        <dbReference type="ChEBI" id="CHEBI:18420"/>
        <label>1</label>
        <note>catalytic</note>
    </ligand>
</feature>
<feature type="binding site" evidence="5">
    <location>
        <position position="88"/>
    </location>
    <ligand>
        <name>Mg(2+)</name>
        <dbReference type="ChEBI" id="CHEBI:18420"/>
        <label>1</label>
        <note>catalytic</note>
    </ligand>
</feature>
<dbReference type="PANTHER" id="PTHR20854">
    <property type="entry name" value="INOSITOL MONOPHOSPHATASE"/>
    <property type="match status" value="1"/>
</dbReference>
<keyword evidence="2 5" id="KW-0479">Metal-binding</keyword>
<dbReference type="Pfam" id="PF00459">
    <property type="entry name" value="Inositol_P"/>
    <property type="match status" value="1"/>
</dbReference>